<dbReference type="SUPFAM" id="SSF51905">
    <property type="entry name" value="FAD/NAD(P)-binding domain"/>
    <property type="match status" value="1"/>
</dbReference>
<evidence type="ECO:0000259" key="5">
    <source>
        <dbReference type="PROSITE" id="PS00623"/>
    </source>
</evidence>
<evidence type="ECO:0000256" key="3">
    <source>
        <dbReference type="RuleBase" id="RU003968"/>
    </source>
</evidence>
<dbReference type="Pfam" id="PF05199">
    <property type="entry name" value="GMC_oxred_C"/>
    <property type="match status" value="1"/>
</dbReference>
<evidence type="ECO:0000313" key="8">
    <source>
        <dbReference type="Proteomes" id="UP000809789"/>
    </source>
</evidence>
<evidence type="ECO:0000256" key="1">
    <source>
        <dbReference type="ARBA" id="ARBA00010790"/>
    </source>
</evidence>
<keyword evidence="2 3" id="KW-0274">FAD</keyword>
<comment type="cofactor">
    <cofactor evidence="2">
        <name>FAD</name>
        <dbReference type="ChEBI" id="CHEBI:57692"/>
    </cofactor>
</comment>
<feature type="domain" description="Glucose-methanol-choline oxidoreductase N-terminal" evidence="5">
    <location>
        <begin position="94"/>
        <end position="117"/>
    </location>
</feature>
<feature type="binding site" evidence="2">
    <location>
        <position position="96"/>
    </location>
    <ligand>
        <name>FAD</name>
        <dbReference type="ChEBI" id="CHEBI:57692"/>
    </ligand>
</feature>
<dbReference type="OrthoDB" id="269227at2759"/>
<keyword evidence="8" id="KW-1185">Reference proteome</keyword>
<feature type="domain" description="Glucose-methanol-choline oxidoreductase N-terminal" evidence="6">
    <location>
        <begin position="272"/>
        <end position="286"/>
    </location>
</feature>
<protein>
    <recommendedName>
        <fullName evidence="5 6">Glucose-methanol-choline oxidoreductase N-terminal domain-containing protein</fullName>
    </recommendedName>
</protein>
<accession>A0A8K0PGQ7</accession>
<reference evidence="7" key="1">
    <citation type="submission" date="2021-07" db="EMBL/GenBank/DDBJ databases">
        <title>Elsinoe batatas strain:CRI-CJ2 Genome sequencing and assembly.</title>
        <authorList>
            <person name="Huang L."/>
        </authorList>
    </citation>
    <scope>NUCLEOTIDE SEQUENCE</scope>
    <source>
        <strain evidence="7">CRI-CJ2</strain>
    </source>
</reference>
<dbReference type="Proteomes" id="UP000809789">
    <property type="component" value="Unassembled WGS sequence"/>
</dbReference>
<dbReference type="AlphaFoldDB" id="A0A8K0PGQ7"/>
<dbReference type="InterPro" id="IPR000172">
    <property type="entry name" value="GMC_OxRdtase_N"/>
</dbReference>
<dbReference type="PANTHER" id="PTHR11552">
    <property type="entry name" value="GLUCOSE-METHANOL-CHOLINE GMC OXIDOREDUCTASE"/>
    <property type="match status" value="1"/>
</dbReference>
<keyword evidence="3" id="KW-0285">Flavoprotein</keyword>
<dbReference type="GO" id="GO:0044550">
    <property type="term" value="P:secondary metabolite biosynthetic process"/>
    <property type="evidence" value="ECO:0007669"/>
    <property type="project" value="TreeGrafter"/>
</dbReference>
<evidence type="ECO:0000256" key="4">
    <source>
        <dbReference type="SAM" id="MobiDB-lite"/>
    </source>
</evidence>
<dbReference type="SUPFAM" id="SSF54373">
    <property type="entry name" value="FAD-linked reductases, C-terminal domain"/>
    <property type="match status" value="1"/>
</dbReference>
<dbReference type="InterPro" id="IPR036188">
    <property type="entry name" value="FAD/NAD-bd_sf"/>
</dbReference>
<dbReference type="GO" id="GO:0050660">
    <property type="term" value="F:flavin adenine dinucleotide binding"/>
    <property type="evidence" value="ECO:0007669"/>
    <property type="project" value="InterPro"/>
</dbReference>
<comment type="similarity">
    <text evidence="1 3">Belongs to the GMC oxidoreductase family.</text>
</comment>
<dbReference type="InterPro" id="IPR012132">
    <property type="entry name" value="GMC_OxRdtase"/>
</dbReference>
<sequence>MSMIYSLRINSSTQRCAVELRGTHTASHRRSQGSFQRLPNDRILLLEAGPTVLDDPRINIPGRKGSALGTVYDWNWTTTPQEAANGRTVAVNRGKVLGGTSAINLLCWDRASVADYDAWEAIGNPGWNWKNMIDAMLKVENFTGINTETYGSEGVGLGGPIDTVVNRIQPTQQTYWLPTLKSLGISGNLNSLNGNPLGVELQPSNIDPTGYIRKYATNSYLPEAGPNLEVRDQTLVNKILFSHHHHKHRATAVQLSANETISAKKEIILSAGTIQSPGLLERSGIGFPSILTPLGIPLLHPLPGVGTNLQDHVRINAAYQLKQNYTSFDVLRTSPRASPPSPTQPSPPPPSPVIQRKLAYLLDQSGVGATTPQLEIIFSDGYTGVTGYPPATSPLYGQGFSTLIAGLQHPFSEGSVHITSTIPDAAPLIDPNYLSNEYEIQALVEIVKFMRKVAGRYPLSQAWEGEYEPGPEVVGDESLRDYVKRTVASFMGGVVDPDLKVYGTEGLRVVDASVMPILVPGHIQTAVYGIAERAADLIVGEWGGK</sequence>
<dbReference type="PANTHER" id="PTHR11552:SF115">
    <property type="entry name" value="DEHYDROGENASE XPTC-RELATED"/>
    <property type="match status" value="1"/>
</dbReference>
<feature type="region of interest" description="Disordered" evidence="4">
    <location>
        <begin position="331"/>
        <end position="353"/>
    </location>
</feature>
<comment type="caution">
    <text evidence="7">The sequence shown here is derived from an EMBL/GenBank/DDBJ whole genome shotgun (WGS) entry which is preliminary data.</text>
</comment>
<dbReference type="Gene3D" id="3.50.50.60">
    <property type="entry name" value="FAD/NAD(P)-binding domain"/>
    <property type="match status" value="1"/>
</dbReference>
<dbReference type="PROSITE" id="PS00623">
    <property type="entry name" value="GMC_OXRED_1"/>
    <property type="match status" value="1"/>
</dbReference>
<evidence type="ECO:0000313" key="7">
    <source>
        <dbReference type="EMBL" id="KAG8629221.1"/>
    </source>
</evidence>
<evidence type="ECO:0000259" key="6">
    <source>
        <dbReference type="PROSITE" id="PS00624"/>
    </source>
</evidence>
<dbReference type="PROSITE" id="PS00624">
    <property type="entry name" value="GMC_OXRED_2"/>
    <property type="match status" value="1"/>
</dbReference>
<feature type="binding site" evidence="2">
    <location>
        <position position="100"/>
    </location>
    <ligand>
        <name>FAD</name>
        <dbReference type="ChEBI" id="CHEBI:57692"/>
    </ligand>
</feature>
<dbReference type="Pfam" id="PF00732">
    <property type="entry name" value="GMC_oxred_N"/>
    <property type="match status" value="1"/>
</dbReference>
<dbReference type="EMBL" id="JAESVG020000003">
    <property type="protein sequence ID" value="KAG8629221.1"/>
    <property type="molecule type" value="Genomic_DNA"/>
</dbReference>
<organism evidence="7 8">
    <name type="scientific">Elsinoe batatas</name>
    <dbReference type="NCBI Taxonomy" id="2601811"/>
    <lineage>
        <taxon>Eukaryota</taxon>
        <taxon>Fungi</taxon>
        <taxon>Dikarya</taxon>
        <taxon>Ascomycota</taxon>
        <taxon>Pezizomycotina</taxon>
        <taxon>Dothideomycetes</taxon>
        <taxon>Dothideomycetidae</taxon>
        <taxon>Myriangiales</taxon>
        <taxon>Elsinoaceae</taxon>
        <taxon>Elsinoe</taxon>
    </lineage>
</organism>
<feature type="compositionally biased region" description="Pro residues" evidence="4">
    <location>
        <begin position="337"/>
        <end position="352"/>
    </location>
</feature>
<dbReference type="PIRSF" id="PIRSF000137">
    <property type="entry name" value="Alcohol_oxidase"/>
    <property type="match status" value="1"/>
</dbReference>
<feature type="binding site" evidence="2">
    <location>
        <position position="236"/>
    </location>
    <ligand>
        <name>FAD</name>
        <dbReference type="ChEBI" id="CHEBI:57692"/>
    </ligand>
</feature>
<dbReference type="Gene3D" id="3.30.560.10">
    <property type="entry name" value="Glucose Oxidase, domain 3"/>
    <property type="match status" value="1"/>
</dbReference>
<dbReference type="GO" id="GO:0016614">
    <property type="term" value="F:oxidoreductase activity, acting on CH-OH group of donors"/>
    <property type="evidence" value="ECO:0007669"/>
    <property type="project" value="InterPro"/>
</dbReference>
<name>A0A8K0PGQ7_9PEZI</name>
<proteinExistence type="inferred from homology"/>
<gene>
    <name evidence="7" type="ORF">KVT40_003086</name>
</gene>
<dbReference type="InterPro" id="IPR007867">
    <property type="entry name" value="GMC_OxRtase_C"/>
</dbReference>
<evidence type="ECO:0000256" key="2">
    <source>
        <dbReference type="PIRSR" id="PIRSR000137-2"/>
    </source>
</evidence>